<feature type="compositionally biased region" description="Low complexity" evidence="1">
    <location>
        <begin position="44"/>
        <end position="56"/>
    </location>
</feature>
<keyword evidence="3" id="KW-1185">Reference proteome</keyword>
<evidence type="ECO:0008006" key="4">
    <source>
        <dbReference type="Google" id="ProtNLM"/>
    </source>
</evidence>
<feature type="region of interest" description="Disordered" evidence="1">
    <location>
        <begin position="26"/>
        <end position="56"/>
    </location>
</feature>
<evidence type="ECO:0000313" key="2">
    <source>
        <dbReference type="EnsemblMetazoa" id="AALFPA23_005004.P6287"/>
    </source>
</evidence>
<protein>
    <recommendedName>
        <fullName evidence="4">Secreted protein</fullName>
    </recommendedName>
</protein>
<dbReference type="Proteomes" id="UP000069940">
    <property type="component" value="Unassembled WGS sequence"/>
</dbReference>
<dbReference type="GeneID" id="109433075"/>
<sequence length="139" mass="15650">MSAKTWQRSSQQSALLMAKWLFGSKSKPIESDNNNNNSKPTTPSGSVIESSSCSASVMEDMSDKVESACELNDQNTLKPEPNEMVECWYSGDELAEDDVEEEQVFTGRLRGHRYRKLKAPKRKKLGHVEIILKARNTII</sequence>
<dbReference type="RefSeq" id="XP_029721479.1">
    <property type="nucleotide sequence ID" value="XM_029865619.2"/>
</dbReference>
<name>A0ABM1Y297_AEDAL</name>
<reference evidence="3" key="1">
    <citation type="journal article" date="2015" name="Proc. Natl. Acad. Sci. U.S.A.">
        <title>Genome sequence of the Asian Tiger mosquito, Aedes albopictus, reveals insights into its biology, genetics, and evolution.</title>
        <authorList>
            <person name="Chen X.G."/>
            <person name="Jiang X."/>
            <person name="Gu J."/>
            <person name="Xu M."/>
            <person name="Wu Y."/>
            <person name="Deng Y."/>
            <person name="Zhang C."/>
            <person name="Bonizzoni M."/>
            <person name="Dermauw W."/>
            <person name="Vontas J."/>
            <person name="Armbruster P."/>
            <person name="Huang X."/>
            <person name="Yang Y."/>
            <person name="Zhang H."/>
            <person name="He W."/>
            <person name="Peng H."/>
            <person name="Liu Y."/>
            <person name="Wu K."/>
            <person name="Chen J."/>
            <person name="Lirakis M."/>
            <person name="Topalis P."/>
            <person name="Van Leeuwen T."/>
            <person name="Hall A.B."/>
            <person name="Jiang X."/>
            <person name="Thorpe C."/>
            <person name="Mueller R.L."/>
            <person name="Sun C."/>
            <person name="Waterhouse R.M."/>
            <person name="Yan G."/>
            <person name="Tu Z.J."/>
            <person name="Fang X."/>
            <person name="James A.A."/>
        </authorList>
    </citation>
    <scope>NUCLEOTIDE SEQUENCE [LARGE SCALE GENOMIC DNA]</scope>
    <source>
        <strain evidence="3">Foshan</strain>
    </source>
</reference>
<reference evidence="2" key="2">
    <citation type="submission" date="2025-05" db="UniProtKB">
        <authorList>
            <consortium name="EnsemblMetazoa"/>
        </authorList>
    </citation>
    <scope>IDENTIFICATION</scope>
    <source>
        <strain evidence="2">Foshan</strain>
    </source>
</reference>
<evidence type="ECO:0000256" key="1">
    <source>
        <dbReference type="SAM" id="MobiDB-lite"/>
    </source>
</evidence>
<accession>A0ABM1Y297</accession>
<evidence type="ECO:0000313" key="3">
    <source>
        <dbReference type="Proteomes" id="UP000069940"/>
    </source>
</evidence>
<dbReference type="EnsemblMetazoa" id="AALFPA23_005004.R6287">
    <property type="protein sequence ID" value="AALFPA23_005004.P6287"/>
    <property type="gene ID" value="AALFPA23_005004"/>
</dbReference>
<proteinExistence type="predicted"/>
<organism evidence="2 3">
    <name type="scientific">Aedes albopictus</name>
    <name type="common">Asian tiger mosquito</name>
    <name type="synonym">Stegomyia albopicta</name>
    <dbReference type="NCBI Taxonomy" id="7160"/>
    <lineage>
        <taxon>Eukaryota</taxon>
        <taxon>Metazoa</taxon>
        <taxon>Ecdysozoa</taxon>
        <taxon>Arthropoda</taxon>
        <taxon>Hexapoda</taxon>
        <taxon>Insecta</taxon>
        <taxon>Pterygota</taxon>
        <taxon>Neoptera</taxon>
        <taxon>Endopterygota</taxon>
        <taxon>Diptera</taxon>
        <taxon>Nematocera</taxon>
        <taxon>Culicoidea</taxon>
        <taxon>Culicidae</taxon>
        <taxon>Culicinae</taxon>
        <taxon>Aedini</taxon>
        <taxon>Aedes</taxon>
        <taxon>Stegomyia</taxon>
    </lineage>
</organism>